<dbReference type="InterPro" id="IPR000618">
    <property type="entry name" value="Insect_cuticle"/>
</dbReference>
<dbReference type="PROSITE" id="PS51155">
    <property type="entry name" value="CHIT_BIND_RR_2"/>
    <property type="match status" value="1"/>
</dbReference>
<name>A0AAV2PIS0_MEGNR</name>
<dbReference type="AlphaFoldDB" id="A0AAV2PIS0"/>
<dbReference type="PANTHER" id="PTHR12236:SF79">
    <property type="entry name" value="CUTICULAR PROTEIN 50CB-RELATED"/>
    <property type="match status" value="1"/>
</dbReference>
<comment type="caution">
    <text evidence="4">The sequence shown here is derived from an EMBL/GenBank/DDBJ whole genome shotgun (WGS) entry which is preliminary data.</text>
</comment>
<dbReference type="InterPro" id="IPR051217">
    <property type="entry name" value="Insect_Cuticle_Struc_Prot"/>
</dbReference>
<organism evidence="4 5">
    <name type="scientific">Meganyctiphanes norvegica</name>
    <name type="common">Northern krill</name>
    <name type="synonym">Thysanopoda norvegica</name>
    <dbReference type="NCBI Taxonomy" id="48144"/>
    <lineage>
        <taxon>Eukaryota</taxon>
        <taxon>Metazoa</taxon>
        <taxon>Ecdysozoa</taxon>
        <taxon>Arthropoda</taxon>
        <taxon>Crustacea</taxon>
        <taxon>Multicrustacea</taxon>
        <taxon>Malacostraca</taxon>
        <taxon>Eumalacostraca</taxon>
        <taxon>Eucarida</taxon>
        <taxon>Euphausiacea</taxon>
        <taxon>Euphausiidae</taxon>
        <taxon>Meganyctiphanes</taxon>
    </lineage>
</organism>
<feature type="compositionally biased region" description="Polar residues" evidence="3">
    <location>
        <begin position="138"/>
        <end position="147"/>
    </location>
</feature>
<accession>A0AAV2PIS0</accession>
<evidence type="ECO:0000313" key="4">
    <source>
        <dbReference type="EMBL" id="CAL4059530.1"/>
    </source>
</evidence>
<dbReference type="GO" id="GO:0005615">
    <property type="term" value="C:extracellular space"/>
    <property type="evidence" value="ECO:0007669"/>
    <property type="project" value="TreeGrafter"/>
</dbReference>
<dbReference type="EMBL" id="CAXKWB010000153">
    <property type="protein sequence ID" value="CAL4059530.1"/>
    <property type="molecule type" value="Genomic_DNA"/>
</dbReference>
<dbReference type="Proteomes" id="UP001497623">
    <property type="component" value="Unassembled WGS sequence"/>
</dbReference>
<keyword evidence="1 2" id="KW-0193">Cuticle</keyword>
<dbReference type="GO" id="GO:0042302">
    <property type="term" value="F:structural constituent of cuticle"/>
    <property type="evidence" value="ECO:0007669"/>
    <property type="project" value="UniProtKB-UniRule"/>
</dbReference>
<evidence type="ECO:0000256" key="3">
    <source>
        <dbReference type="SAM" id="MobiDB-lite"/>
    </source>
</evidence>
<dbReference type="Pfam" id="PF00379">
    <property type="entry name" value="Chitin_bind_4"/>
    <property type="match status" value="1"/>
</dbReference>
<protein>
    <recommendedName>
        <fullName evidence="6">Cuticle protein</fullName>
    </recommendedName>
</protein>
<dbReference type="PANTHER" id="PTHR12236">
    <property type="entry name" value="STRUCTURAL CONTITUENT OF CUTICLE"/>
    <property type="match status" value="1"/>
</dbReference>
<evidence type="ECO:0000313" key="5">
    <source>
        <dbReference type="Proteomes" id="UP001497623"/>
    </source>
</evidence>
<proteinExistence type="predicted"/>
<evidence type="ECO:0000256" key="2">
    <source>
        <dbReference type="PROSITE-ProRule" id="PRU00497"/>
    </source>
</evidence>
<dbReference type="GO" id="GO:0031012">
    <property type="term" value="C:extracellular matrix"/>
    <property type="evidence" value="ECO:0007669"/>
    <property type="project" value="TreeGrafter"/>
</dbReference>
<evidence type="ECO:0000256" key="1">
    <source>
        <dbReference type="ARBA" id="ARBA00022460"/>
    </source>
</evidence>
<dbReference type="InterPro" id="IPR031311">
    <property type="entry name" value="CHIT_BIND_RR_consensus"/>
</dbReference>
<reference evidence="4 5" key="1">
    <citation type="submission" date="2024-05" db="EMBL/GenBank/DDBJ databases">
        <authorList>
            <person name="Wallberg A."/>
        </authorList>
    </citation>
    <scope>NUCLEOTIDE SEQUENCE [LARGE SCALE GENOMIC DNA]</scope>
</reference>
<keyword evidence="5" id="KW-1185">Reference proteome</keyword>
<feature type="region of interest" description="Disordered" evidence="3">
    <location>
        <begin position="117"/>
        <end position="147"/>
    </location>
</feature>
<gene>
    <name evidence="4" type="ORF">MNOR_LOCUS652</name>
</gene>
<evidence type="ECO:0008006" key="6">
    <source>
        <dbReference type="Google" id="ProtNLM"/>
    </source>
</evidence>
<dbReference type="PRINTS" id="PR00947">
    <property type="entry name" value="CUTICLE"/>
</dbReference>
<dbReference type="PROSITE" id="PS00233">
    <property type="entry name" value="CHIT_BIND_RR_1"/>
    <property type="match status" value="1"/>
</dbReference>
<sequence length="237" mass="26330">MLMGSVITRAPNNDNVQQRLSRPAPYHFAYGVSSQPDLVRYGHREESNGNIVKGAYSIALPDGRTQTVQYEADPIRGYTAKVTYEATPGYIQPPTSTQDSLASATTQYSQLPIVQMERSAHKPHPSSSKPRTRAQHPHVQQAQSSHLVPTHSLLLPDAIKRKTVTSTTTLQPRHVTVHKAVVTQIPHKHRELTASAAVHSMFSLPWHKLLRVPQSETGVPFEQHNATIPKKLSIVLR</sequence>